<proteinExistence type="predicted"/>
<sequence length="119" mass="14316">MYEYSVIRINNLIRVGKQPKKVRNKTRMNLFEYFVRNPLDKRVRRAVKVYTKQFSTQQHEEMDRAEIVALLEVIKMIPTSKKARKKLKKFENILDINNLDKLSCNEVDELRTMLDRMVL</sequence>
<name>A0A6C0F7Z1_9ZZZZ</name>
<dbReference type="AlphaFoldDB" id="A0A6C0F7Z1"/>
<accession>A0A6C0F7Z1</accession>
<organism evidence="1">
    <name type="scientific">viral metagenome</name>
    <dbReference type="NCBI Taxonomy" id="1070528"/>
    <lineage>
        <taxon>unclassified sequences</taxon>
        <taxon>metagenomes</taxon>
        <taxon>organismal metagenomes</taxon>
    </lineage>
</organism>
<reference evidence="1" key="1">
    <citation type="journal article" date="2020" name="Nature">
        <title>Giant virus diversity and host interactions through global metagenomics.</title>
        <authorList>
            <person name="Schulz F."/>
            <person name="Roux S."/>
            <person name="Paez-Espino D."/>
            <person name="Jungbluth S."/>
            <person name="Walsh D.A."/>
            <person name="Denef V.J."/>
            <person name="McMahon K.D."/>
            <person name="Konstantinidis K.T."/>
            <person name="Eloe-Fadrosh E.A."/>
            <person name="Kyrpides N.C."/>
            <person name="Woyke T."/>
        </authorList>
    </citation>
    <scope>NUCLEOTIDE SEQUENCE</scope>
    <source>
        <strain evidence="1">GVMAG-S-ERX555967-131</strain>
    </source>
</reference>
<evidence type="ECO:0000313" key="1">
    <source>
        <dbReference type="EMBL" id="QHT37204.1"/>
    </source>
</evidence>
<protein>
    <submittedName>
        <fullName evidence="1">Uncharacterized protein</fullName>
    </submittedName>
</protein>
<dbReference type="EMBL" id="MN738790">
    <property type="protein sequence ID" value="QHT37204.1"/>
    <property type="molecule type" value="Genomic_DNA"/>
</dbReference>